<dbReference type="AlphaFoldDB" id="A0A3G8M2B4"/>
<dbReference type="EMBL" id="CP034086">
    <property type="protein sequence ID" value="AZG75814.1"/>
    <property type="molecule type" value="Genomic_DNA"/>
</dbReference>
<reference evidence="2 3" key="1">
    <citation type="submission" date="2018-11" db="EMBL/GenBank/DDBJ databases">
        <title>Genome squencing of methanotrophic bacteria isolated from alkaline groundwater in Korea.</title>
        <authorList>
            <person name="Nguyen L.N."/>
        </authorList>
    </citation>
    <scope>NUCLEOTIDE SEQUENCE [LARGE SCALE GENOMIC DNA]</scope>
    <source>
        <strain evidence="2 3">GW6</strain>
    </source>
</reference>
<organism evidence="2 3">
    <name type="scientific">Methylocystis rosea</name>
    <dbReference type="NCBI Taxonomy" id="173366"/>
    <lineage>
        <taxon>Bacteria</taxon>
        <taxon>Pseudomonadati</taxon>
        <taxon>Pseudomonadota</taxon>
        <taxon>Alphaproteobacteria</taxon>
        <taxon>Hyphomicrobiales</taxon>
        <taxon>Methylocystaceae</taxon>
        <taxon>Methylocystis</taxon>
    </lineage>
</organism>
<evidence type="ECO:0000313" key="2">
    <source>
        <dbReference type="EMBL" id="AZG75814.1"/>
    </source>
</evidence>
<feature type="domain" description="DUF6456" evidence="1">
    <location>
        <begin position="127"/>
        <end position="259"/>
    </location>
</feature>
<dbReference type="KEGG" id="mros:EHO51_03150"/>
<dbReference type="RefSeq" id="WP_124737665.1">
    <property type="nucleotide sequence ID" value="NZ_CP034086.1"/>
</dbReference>
<accession>A0A3G8M2B4</accession>
<dbReference type="Proteomes" id="UP000273982">
    <property type="component" value="Chromosome"/>
</dbReference>
<evidence type="ECO:0000313" key="3">
    <source>
        <dbReference type="Proteomes" id="UP000273982"/>
    </source>
</evidence>
<dbReference type="Pfam" id="PF20057">
    <property type="entry name" value="DUF6456"/>
    <property type="match status" value="1"/>
</dbReference>
<gene>
    <name evidence="2" type="ORF">EHO51_03150</name>
</gene>
<dbReference type="InterPro" id="IPR045599">
    <property type="entry name" value="DUF6456"/>
</dbReference>
<protein>
    <submittedName>
        <fullName evidence="2">ATPase</fullName>
    </submittedName>
</protein>
<sequence length="285" mass="31219">MKKGAGTPSRDETGRVMRRLLQALAEPGARGALSALEPSTLVVLAARKGVTVARARFAAAAGDAALAEGLVRWEQEGGERRLALTDAGRAHLRRLSAPDVDQAEPFRAQHASYALRQLEKAARPTLVNDAESPLAWLARRKDREGRTFLDAAQLEAGERFRRDIEQAQLLQRVTANWEASINAARRGADAGAVSEVAIDARRRLARAFDAVGPELAGLLTDVCGYLKGMEIVESERGWPPRSAKVVLRIALDRLARHYGLAVEARGRDRAESLLHWDAEDYRPRV</sequence>
<proteinExistence type="predicted"/>
<evidence type="ECO:0000259" key="1">
    <source>
        <dbReference type="Pfam" id="PF20057"/>
    </source>
</evidence>
<name>A0A3G8M2B4_9HYPH</name>